<evidence type="ECO:0000313" key="2">
    <source>
        <dbReference type="Proteomes" id="UP000265562"/>
    </source>
</evidence>
<dbReference type="InterPro" id="IPR000182">
    <property type="entry name" value="GNAT_dom"/>
</dbReference>
<evidence type="ECO:0000313" key="1">
    <source>
        <dbReference type="EMBL" id="AYA98553.1"/>
    </source>
</evidence>
<dbReference type="AlphaFoldDB" id="A0A385Q1Y5"/>
<name>A0A385Q1Y5_9FIRM</name>
<dbReference type="Gene3D" id="3.40.630.30">
    <property type="match status" value="1"/>
</dbReference>
<protein>
    <submittedName>
        <fullName evidence="1">GNAT family acetyltransferase</fullName>
    </submittedName>
</protein>
<reference evidence="1 2" key="1">
    <citation type="submission" date="2018-09" db="EMBL/GenBank/DDBJ databases">
        <title>Genome sequencing of Lachnoanaerobaculum umeaense DSM 23576.</title>
        <authorList>
            <person name="Kook J.-K."/>
            <person name="Park S.-N."/>
            <person name="Lim Y.K."/>
        </authorList>
    </citation>
    <scope>NUCLEOTIDE SEQUENCE [LARGE SCALE GENOMIC DNA]</scope>
    <source>
        <strain evidence="2">DSM 23576 \ CCUG 58757</strain>
    </source>
</reference>
<keyword evidence="2" id="KW-1185">Reference proteome</keyword>
<dbReference type="GO" id="GO:0016747">
    <property type="term" value="F:acyltransferase activity, transferring groups other than amino-acyl groups"/>
    <property type="evidence" value="ECO:0007669"/>
    <property type="project" value="InterPro"/>
</dbReference>
<keyword evidence="1" id="KW-0808">Transferase</keyword>
<dbReference type="PROSITE" id="PS51186">
    <property type="entry name" value="GNAT"/>
    <property type="match status" value="1"/>
</dbReference>
<dbReference type="KEGG" id="lua:D4A81_00600"/>
<dbReference type="Proteomes" id="UP000265562">
    <property type="component" value="Chromosome"/>
</dbReference>
<organism evidence="1 2">
    <name type="scientific">Lachnoanaerobaculum umeaense</name>
    <dbReference type="NCBI Taxonomy" id="617123"/>
    <lineage>
        <taxon>Bacteria</taxon>
        <taxon>Bacillati</taxon>
        <taxon>Bacillota</taxon>
        <taxon>Clostridia</taxon>
        <taxon>Lachnospirales</taxon>
        <taxon>Lachnospiraceae</taxon>
        <taxon>Lachnoanaerobaculum</taxon>
    </lineage>
</organism>
<dbReference type="InterPro" id="IPR016181">
    <property type="entry name" value="Acyl_CoA_acyltransferase"/>
</dbReference>
<sequence length="159" mass="18353">MNIRNARVSDLNRMLEIYSIARDYMKANGNANQWGDSYPDKRIIIKDIEDKISYVIEKNGVILACFAFIKGYENNYELEFTSDMEYGVIHRVASDGSVSGVARQIVSFAKEKSRILRIDTHKDNKTMQRAIESLGFNRLGIIYLDDGTQRILYELKEEI</sequence>
<dbReference type="OrthoDB" id="9796381at2"/>
<gene>
    <name evidence="1" type="ORF">D4A81_00600</name>
</gene>
<proteinExistence type="predicted"/>
<accession>A0A385Q1Y5</accession>
<dbReference type="RefSeq" id="WP_111524424.1">
    <property type="nucleotide sequence ID" value="NZ_CP032364.1"/>
</dbReference>
<dbReference type="SUPFAM" id="SSF55729">
    <property type="entry name" value="Acyl-CoA N-acyltransferases (Nat)"/>
    <property type="match status" value="1"/>
</dbReference>
<dbReference type="EMBL" id="CP032364">
    <property type="protein sequence ID" value="AYA98553.1"/>
    <property type="molecule type" value="Genomic_DNA"/>
</dbReference>